<evidence type="ECO:0000256" key="3">
    <source>
        <dbReference type="ARBA" id="ARBA00022692"/>
    </source>
</evidence>
<dbReference type="EMBL" id="JAAXPC010000028">
    <property type="protein sequence ID" value="NKY05112.1"/>
    <property type="molecule type" value="Genomic_DNA"/>
</dbReference>
<feature type="transmembrane region" description="Helical" evidence="7">
    <location>
        <begin position="155"/>
        <end position="177"/>
    </location>
</feature>
<dbReference type="Proteomes" id="UP000563898">
    <property type="component" value="Unassembled WGS sequence"/>
</dbReference>
<feature type="transmembrane region" description="Helical" evidence="7">
    <location>
        <begin position="28"/>
        <end position="48"/>
    </location>
</feature>
<feature type="transmembrane region" description="Helical" evidence="7">
    <location>
        <begin position="285"/>
        <end position="309"/>
    </location>
</feature>
<feature type="transmembrane region" description="Helical" evidence="7">
    <location>
        <begin position="241"/>
        <end position="265"/>
    </location>
</feature>
<evidence type="ECO:0000256" key="2">
    <source>
        <dbReference type="ARBA" id="ARBA00022448"/>
    </source>
</evidence>
<evidence type="ECO:0000256" key="6">
    <source>
        <dbReference type="SAM" id="MobiDB-lite"/>
    </source>
</evidence>
<dbReference type="AlphaFoldDB" id="A0A846WU84"/>
<protein>
    <submittedName>
        <fullName evidence="9">MFS transporter</fullName>
    </submittedName>
</protein>
<dbReference type="GO" id="GO:0022857">
    <property type="term" value="F:transmembrane transporter activity"/>
    <property type="evidence" value="ECO:0007669"/>
    <property type="project" value="InterPro"/>
</dbReference>
<feature type="region of interest" description="Disordered" evidence="6">
    <location>
        <begin position="495"/>
        <end position="516"/>
    </location>
</feature>
<comment type="caution">
    <text evidence="9">The sequence shown here is derived from an EMBL/GenBank/DDBJ whole genome shotgun (WGS) entry which is preliminary data.</text>
</comment>
<feature type="transmembrane region" description="Helical" evidence="7">
    <location>
        <begin position="455"/>
        <end position="477"/>
    </location>
</feature>
<feature type="region of interest" description="Disordered" evidence="6">
    <location>
        <begin position="1"/>
        <end position="21"/>
    </location>
</feature>
<feature type="transmembrane region" description="Helical" evidence="7">
    <location>
        <begin position="68"/>
        <end position="86"/>
    </location>
</feature>
<evidence type="ECO:0000256" key="5">
    <source>
        <dbReference type="ARBA" id="ARBA00023136"/>
    </source>
</evidence>
<evidence type="ECO:0000313" key="9">
    <source>
        <dbReference type="EMBL" id="NKY05112.1"/>
    </source>
</evidence>
<dbReference type="PROSITE" id="PS50850">
    <property type="entry name" value="MFS"/>
    <property type="match status" value="1"/>
</dbReference>
<feature type="transmembrane region" description="Helical" evidence="7">
    <location>
        <begin position="98"/>
        <end position="117"/>
    </location>
</feature>
<dbReference type="Gene3D" id="1.20.1250.20">
    <property type="entry name" value="MFS general substrate transporter like domains"/>
    <property type="match status" value="2"/>
</dbReference>
<feature type="transmembrane region" description="Helical" evidence="7">
    <location>
        <begin position="183"/>
        <end position="204"/>
    </location>
</feature>
<evidence type="ECO:0000313" key="10">
    <source>
        <dbReference type="Proteomes" id="UP000563898"/>
    </source>
</evidence>
<gene>
    <name evidence="9" type="ORF">HGA05_26495</name>
</gene>
<dbReference type="InterPro" id="IPR036259">
    <property type="entry name" value="MFS_trans_sf"/>
</dbReference>
<dbReference type="CDD" id="cd17504">
    <property type="entry name" value="MFS_MMR_MDR_like"/>
    <property type="match status" value="1"/>
</dbReference>
<keyword evidence="5 7" id="KW-0472">Membrane</keyword>
<dbReference type="InterPro" id="IPR011701">
    <property type="entry name" value="MFS"/>
</dbReference>
<feature type="transmembrane region" description="Helical" evidence="7">
    <location>
        <begin position="355"/>
        <end position="375"/>
    </location>
</feature>
<reference evidence="9 10" key="1">
    <citation type="submission" date="2020-04" db="EMBL/GenBank/DDBJ databases">
        <title>MicrobeNet Type strains.</title>
        <authorList>
            <person name="Nicholson A.C."/>
        </authorList>
    </citation>
    <scope>NUCLEOTIDE SEQUENCE [LARGE SCALE GENOMIC DNA]</scope>
    <source>
        <strain evidence="9 10">ATCC BAA-14</strain>
    </source>
</reference>
<feature type="transmembrane region" description="Helical" evidence="7">
    <location>
        <begin position="381"/>
        <end position="403"/>
    </location>
</feature>
<comment type="subcellular location">
    <subcellularLocation>
        <location evidence="1">Cell membrane</location>
        <topology evidence="1">Multi-pass membrane protein</topology>
    </subcellularLocation>
</comment>
<feature type="transmembrane region" description="Helical" evidence="7">
    <location>
        <begin position="329"/>
        <end position="348"/>
    </location>
</feature>
<proteinExistence type="predicted"/>
<name>A0A846WU84_9ACTN</name>
<dbReference type="PANTHER" id="PTHR42718:SF9">
    <property type="entry name" value="MAJOR FACILITATOR SUPERFAMILY MULTIDRUG TRANSPORTER MFSC"/>
    <property type="match status" value="1"/>
</dbReference>
<feature type="domain" description="Major facilitator superfamily (MFS) profile" evidence="8">
    <location>
        <begin position="32"/>
        <end position="482"/>
    </location>
</feature>
<organism evidence="9 10">
    <name type="scientific">Gordonia polyisoprenivorans</name>
    <dbReference type="NCBI Taxonomy" id="84595"/>
    <lineage>
        <taxon>Bacteria</taxon>
        <taxon>Bacillati</taxon>
        <taxon>Actinomycetota</taxon>
        <taxon>Actinomycetes</taxon>
        <taxon>Mycobacteriales</taxon>
        <taxon>Gordoniaceae</taxon>
        <taxon>Gordonia</taxon>
    </lineage>
</organism>
<dbReference type="SUPFAM" id="SSF103473">
    <property type="entry name" value="MFS general substrate transporter"/>
    <property type="match status" value="1"/>
</dbReference>
<evidence type="ECO:0000259" key="8">
    <source>
        <dbReference type="PROSITE" id="PS50850"/>
    </source>
</evidence>
<evidence type="ECO:0000256" key="4">
    <source>
        <dbReference type="ARBA" id="ARBA00022989"/>
    </source>
</evidence>
<dbReference type="Pfam" id="PF07690">
    <property type="entry name" value="MFS_1"/>
    <property type="match status" value="1"/>
</dbReference>
<feature type="transmembrane region" description="Helical" evidence="7">
    <location>
        <begin position="216"/>
        <end position="235"/>
    </location>
</feature>
<accession>A0A846WU84</accession>
<keyword evidence="4 7" id="KW-1133">Transmembrane helix</keyword>
<evidence type="ECO:0000256" key="1">
    <source>
        <dbReference type="ARBA" id="ARBA00004651"/>
    </source>
</evidence>
<dbReference type="GO" id="GO:0005886">
    <property type="term" value="C:plasma membrane"/>
    <property type="evidence" value="ECO:0007669"/>
    <property type="project" value="UniProtKB-SubCell"/>
</dbReference>
<feature type="transmembrane region" description="Helical" evidence="7">
    <location>
        <begin position="424"/>
        <end position="443"/>
    </location>
</feature>
<keyword evidence="3 7" id="KW-0812">Transmembrane</keyword>
<sequence length="516" mass="51887">MSDTNSSPAAENPAPVESVPRNGSSNGAAIATVIALCFGGLVASLMQTLVIPIQPELPTLLGTSHSNASWVITATLLAAAIAMPIAGRLGDMFGKQRVLLGSAALLVAGSIVCALSSSVIPMIAGRAIQGLAMGFIPVGISLMREVTPPKITSMAIAAMSATLGVGGAIGLPLSAWIAQSWNWHGLFWVSAILSLAVLALVVVVVPHVPDAVGGRLDVVGAIGLAIGLSAALIAVSKGNDWGWTSGTTLGTLIGGLVVLGAWGFYQLRTPEPLVDLRTTARPAVLLTNIAAVAIGFGMMAQSIVIPMLLEMDVRTGVGLGQTMLEAGLWMAPGGLMMLVFAPVSGTLINKIGANYTLAIGATVLGVGYLLAMFLMNSPWQLMIASIIAASGVGIGYAAMPTLIMGAVPMTEAGAAVGLNGLMRSIGTTVSSAVMAVLLTTSTISMAGNDIPTHTTFKWCFLVGAVAAFVGVAITLCIPKRGPKPTPTGVVIADSAASGSATPGSATPGSAAPATSH</sequence>
<evidence type="ECO:0000256" key="7">
    <source>
        <dbReference type="SAM" id="Phobius"/>
    </source>
</evidence>
<dbReference type="PANTHER" id="PTHR42718">
    <property type="entry name" value="MAJOR FACILITATOR SUPERFAMILY MULTIDRUG TRANSPORTER MFSC"/>
    <property type="match status" value="1"/>
</dbReference>
<keyword evidence="2" id="KW-0813">Transport</keyword>
<dbReference type="InterPro" id="IPR020846">
    <property type="entry name" value="MFS_dom"/>
</dbReference>
<dbReference type="RefSeq" id="WP_035726954.1">
    <property type="nucleotide sequence ID" value="NZ_JAAXPC010000028.1"/>
</dbReference>